<evidence type="ECO:0000313" key="2">
    <source>
        <dbReference type="Proteomes" id="UP001162162"/>
    </source>
</evidence>
<comment type="caution">
    <text evidence="1">The sequence shown here is derived from an EMBL/GenBank/DDBJ whole genome shotgun (WGS) entry which is preliminary data.</text>
</comment>
<accession>A0AAV8YHY4</accession>
<organism evidence="1 2">
    <name type="scientific">Aromia moschata</name>
    <dbReference type="NCBI Taxonomy" id="1265417"/>
    <lineage>
        <taxon>Eukaryota</taxon>
        <taxon>Metazoa</taxon>
        <taxon>Ecdysozoa</taxon>
        <taxon>Arthropoda</taxon>
        <taxon>Hexapoda</taxon>
        <taxon>Insecta</taxon>
        <taxon>Pterygota</taxon>
        <taxon>Neoptera</taxon>
        <taxon>Endopterygota</taxon>
        <taxon>Coleoptera</taxon>
        <taxon>Polyphaga</taxon>
        <taxon>Cucujiformia</taxon>
        <taxon>Chrysomeloidea</taxon>
        <taxon>Cerambycidae</taxon>
        <taxon>Cerambycinae</taxon>
        <taxon>Callichromatini</taxon>
        <taxon>Aromia</taxon>
    </lineage>
</organism>
<gene>
    <name evidence="1" type="ORF">NQ318_006853</name>
</gene>
<protein>
    <submittedName>
        <fullName evidence="1">Uncharacterized protein</fullName>
    </submittedName>
</protein>
<dbReference type="Proteomes" id="UP001162162">
    <property type="component" value="Unassembled WGS sequence"/>
</dbReference>
<keyword evidence="2" id="KW-1185">Reference proteome</keyword>
<evidence type="ECO:0000313" key="1">
    <source>
        <dbReference type="EMBL" id="KAJ8951424.1"/>
    </source>
</evidence>
<proteinExistence type="predicted"/>
<reference evidence="1" key="1">
    <citation type="journal article" date="2023" name="Insect Mol. Biol.">
        <title>Genome sequencing provides insights into the evolution of gene families encoding plant cell wall-degrading enzymes in longhorned beetles.</title>
        <authorList>
            <person name="Shin N.R."/>
            <person name="Okamura Y."/>
            <person name="Kirsch R."/>
            <person name="Pauchet Y."/>
        </authorList>
    </citation>
    <scope>NUCLEOTIDE SEQUENCE</scope>
    <source>
        <strain evidence="1">AMC_N1</strain>
    </source>
</reference>
<dbReference type="EMBL" id="JAPWTK010000084">
    <property type="protein sequence ID" value="KAJ8951424.1"/>
    <property type="molecule type" value="Genomic_DNA"/>
</dbReference>
<sequence>METGRPYKIPRRLARVITCYPRRGNRSIMSVRKFFQRTSHHCLKDTIVGNRVKLCVGFTLKE</sequence>
<name>A0AAV8YHY4_9CUCU</name>
<dbReference type="AlphaFoldDB" id="A0AAV8YHY4"/>